<dbReference type="PANTHER" id="PTHR12159:SF9">
    <property type="entry name" value="G_T MISMATCH-SPECIFIC THYMINE DNA GLYCOSYLASE"/>
    <property type="match status" value="1"/>
</dbReference>
<keyword evidence="7" id="KW-1185">Reference proteome</keyword>
<dbReference type="SUPFAM" id="SSF52141">
    <property type="entry name" value="Uracil-DNA glycosylase-like"/>
    <property type="match status" value="1"/>
</dbReference>
<evidence type="ECO:0000256" key="1">
    <source>
        <dbReference type="ARBA" id="ARBA00022763"/>
    </source>
</evidence>
<evidence type="ECO:0000313" key="7">
    <source>
        <dbReference type="Proteomes" id="UP001175000"/>
    </source>
</evidence>
<name>A0AA40CB13_9PEZI</name>
<dbReference type="Pfam" id="PF03167">
    <property type="entry name" value="UDG"/>
    <property type="match status" value="1"/>
</dbReference>
<evidence type="ECO:0000256" key="3">
    <source>
        <dbReference type="ARBA" id="ARBA00023204"/>
    </source>
</evidence>
<dbReference type="EMBL" id="JAULSU010000001">
    <property type="protein sequence ID" value="KAK0631747.1"/>
    <property type="molecule type" value="Genomic_DNA"/>
</dbReference>
<feature type="domain" description="Uracil-DNA glycosylase-like" evidence="5">
    <location>
        <begin position="155"/>
        <end position="345"/>
    </location>
</feature>
<keyword evidence="2" id="KW-0378">Hydrolase</keyword>
<evidence type="ECO:0000313" key="6">
    <source>
        <dbReference type="EMBL" id="KAK0631747.1"/>
    </source>
</evidence>
<dbReference type="InterPro" id="IPR015637">
    <property type="entry name" value="MUG/TDG"/>
</dbReference>
<accession>A0AA40CB13</accession>
<dbReference type="AlphaFoldDB" id="A0AA40CB13"/>
<comment type="caution">
    <text evidence="6">The sequence shown here is derived from an EMBL/GenBank/DDBJ whole genome shotgun (WGS) entry which is preliminary data.</text>
</comment>
<reference evidence="6" key="1">
    <citation type="submission" date="2023-06" db="EMBL/GenBank/DDBJ databases">
        <title>Genome-scale phylogeny and comparative genomics of the fungal order Sordariales.</title>
        <authorList>
            <consortium name="Lawrence Berkeley National Laboratory"/>
            <person name="Hensen N."/>
            <person name="Bonometti L."/>
            <person name="Westerberg I."/>
            <person name="Brannstrom I.O."/>
            <person name="Guillou S."/>
            <person name="Cros-Aarteil S."/>
            <person name="Calhoun S."/>
            <person name="Haridas S."/>
            <person name="Kuo A."/>
            <person name="Mondo S."/>
            <person name="Pangilinan J."/>
            <person name="Riley R."/>
            <person name="Labutti K."/>
            <person name="Andreopoulos B."/>
            <person name="Lipzen A."/>
            <person name="Chen C."/>
            <person name="Yanf M."/>
            <person name="Daum C."/>
            <person name="Ng V."/>
            <person name="Clum A."/>
            <person name="Steindorff A."/>
            <person name="Ohm R."/>
            <person name="Martin F."/>
            <person name="Silar P."/>
            <person name="Natvig D."/>
            <person name="Lalanne C."/>
            <person name="Gautier V."/>
            <person name="Ament-Velasquez S.L."/>
            <person name="Kruys A."/>
            <person name="Hutchinson M.I."/>
            <person name="Powell A.J."/>
            <person name="Barry K."/>
            <person name="Miller A.N."/>
            <person name="Grigoriev I.V."/>
            <person name="Debuchy R."/>
            <person name="Gladieux P."/>
            <person name="Thoren M.H."/>
            <person name="Johannesson H."/>
        </authorList>
    </citation>
    <scope>NUCLEOTIDE SEQUENCE</scope>
    <source>
        <strain evidence="6">CBS 606.72</strain>
    </source>
</reference>
<feature type="compositionally biased region" description="Pro residues" evidence="4">
    <location>
        <begin position="1"/>
        <end position="12"/>
    </location>
</feature>
<dbReference type="Proteomes" id="UP001175000">
    <property type="component" value="Unassembled WGS sequence"/>
</dbReference>
<dbReference type="GO" id="GO:0008263">
    <property type="term" value="F:pyrimidine-specific mismatch base pair DNA N-glycosylase activity"/>
    <property type="evidence" value="ECO:0007669"/>
    <property type="project" value="TreeGrafter"/>
</dbReference>
<keyword evidence="3" id="KW-0234">DNA repair</keyword>
<evidence type="ECO:0000259" key="5">
    <source>
        <dbReference type="Pfam" id="PF03167"/>
    </source>
</evidence>
<dbReference type="InterPro" id="IPR036895">
    <property type="entry name" value="Uracil-DNA_glycosylase-like_sf"/>
</dbReference>
<dbReference type="Gene3D" id="3.40.470.10">
    <property type="entry name" value="Uracil-DNA glycosylase-like domain"/>
    <property type="match status" value="1"/>
</dbReference>
<sequence>MEESPPSAPIPIPIIRTPEQDTEEVAPSPSNASEPSEANSRTPPPASFKGKLDIRNYSFRVPDAESGASGGARRSPRLSTPLRTGSASPSLTLDPPDRGRSSVSPPKRKALTNDDDPSSSTSTPSTLRSPKRTKSNSSSYAPPSTYAHLNHLPDAIGPNLLILFVGLNPGIQTARTGHAYAHPTNHFWRLLHSSGITPRLCSPTEDGQMPALYQLGLTNIVSRPSRNGAELSKAEMDDGVAILEAKARKYRPEVMCIVGKSIWESLWRVRHGRGIKKEEFRYGWQQESENIGVVGEKGQKEEEKVEGVEYGEGRWKGARVFVASSTSGLAATLSTVEKERIWRELGEWVENRREERKVKEEES</sequence>
<dbReference type="InterPro" id="IPR005122">
    <property type="entry name" value="Uracil-DNA_glycosylase-like"/>
</dbReference>
<organism evidence="6 7">
    <name type="scientific">Immersiella caudata</name>
    <dbReference type="NCBI Taxonomy" id="314043"/>
    <lineage>
        <taxon>Eukaryota</taxon>
        <taxon>Fungi</taxon>
        <taxon>Dikarya</taxon>
        <taxon>Ascomycota</taxon>
        <taxon>Pezizomycotina</taxon>
        <taxon>Sordariomycetes</taxon>
        <taxon>Sordariomycetidae</taxon>
        <taxon>Sordariales</taxon>
        <taxon>Lasiosphaeriaceae</taxon>
        <taxon>Immersiella</taxon>
    </lineage>
</organism>
<dbReference type="FunFam" id="3.40.470.10:FF:000010">
    <property type="entry name" value="G/U mismatch-specific DNA glycosylase"/>
    <property type="match status" value="1"/>
</dbReference>
<evidence type="ECO:0000256" key="2">
    <source>
        <dbReference type="ARBA" id="ARBA00022801"/>
    </source>
</evidence>
<dbReference type="GO" id="GO:0006285">
    <property type="term" value="P:base-excision repair, AP site formation"/>
    <property type="evidence" value="ECO:0007669"/>
    <property type="project" value="InterPro"/>
</dbReference>
<dbReference type="CDD" id="cd10028">
    <property type="entry name" value="UDG-F2_TDG_MUG"/>
    <property type="match status" value="1"/>
</dbReference>
<evidence type="ECO:0000256" key="4">
    <source>
        <dbReference type="SAM" id="MobiDB-lite"/>
    </source>
</evidence>
<feature type="compositionally biased region" description="Low complexity" evidence="4">
    <location>
        <begin position="118"/>
        <end position="128"/>
    </location>
</feature>
<keyword evidence="1" id="KW-0227">DNA damage</keyword>
<protein>
    <submittedName>
        <fullName evidence="6">Uracil-DNA glycosylase-like protein</fullName>
    </submittedName>
</protein>
<feature type="region of interest" description="Disordered" evidence="4">
    <location>
        <begin position="1"/>
        <end position="142"/>
    </location>
</feature>
<dbReference type="GO" id="GO:0004844">
    <property type="term" value="F:uracil DNA N-glycosylase activity"/>
    <property type="evidence" value="ECO:0007669"/>
    <property type="project" value="TreeGrafter"/>
</dbReference>
<dbReference type="PANTHER" id="PTHR12159">
    <property type="entry name" value="G/T AND G/U MISMATCH-SPECIFIC DNA GLYCOSYLASE"/>
    <property type="match status" value="1"/>
</dbReference>
<feature type="compositionally biased region" description="Polar residues" evidence="4">
    <location>
        <begin position="77"/>
        <end position="91"/>
    </location>
</feature>
<feature type="compositionally biased region" description="Low complexity" evidence="4">
    <location>
        <begin position="26"/>
        <end position="40"/>
    </location>
</feature>
<proteinExistence type="predicted"/>
<gene>
    <name evidence="6" type="ORF">B0T14DRAFT_559504</name>
</gene>